<dbReference type="AlphaFoldDB" id="A0A0K2TRF2"/>
<proteinExistence type="predicted"/>
<sequence length="55" mass="6252">MPKGLWKVGIVTKTYAGEYGLVRKVRIRTSTGEYDPPISKLCLLAARRELEEEKT</sequence>
<dbReference type="Pfam" id="PF18701">
    <property type="entry name" value="DUF5641"/>
    <property type="match status" value="1"/>
</dbReference>
<protein>
    <recommendedName>
        <fullName evidence="1">DUF5641 domain-containing protein</fullName>
    </recommendedName>
</protein>
<organism evidence="2">
    <name type="scientific">Lepeophtheirus salmonis</name>
    <name type="common">Salmon louse</name>
    <name type="synonym">Caligus salmonis</name>
    <dbReference type="NCBI Taxonomy" id="72036"/>
    <lineage>
        <taxon>Eukaryota</taxon>
        <taxon>Metazoa</taxon>
        <taxon>Ecdysozoa</taxon>
        <taxon>Arthropoda</taxon>
        <taxon>Crustacea</taxon>
        <taxon>Multicrustacea</taxon>
        <taxon>Hexanauplia</taxon>
        <taxon>Copepoda</taxon>
        <taxon>Siphonostomatoida</taxon>
        <taxon>Caligidae</taxon>
        <taxon>Lepeophtheirus</taxon>
    </lineage>
</organism>
<reference evidence="2" key="1">
    <citation type="submission" date="2014-05" db="EMBL/GenBank/DDBJ databases">
        <authorList>
            <person name="Chronopoulou M."/>
        </authorList>
    </citation>
    <scope>NUCLEOTIDE SEQUENCE</scope>
    <source>
        <tissue evidence="2">Whole organism</tissue>
    </source>
</reference>
<accession>A0A0K2TRF2</accession>
<evidence type="ECO:0000259" key="1">
    <source>
        <dbReference type="Pfam" id="PF18701"/>
    </source>
</evidence>
<dbReference type="EMBL" id="HACA01011268">
    <property type="protein sequence ID" value="CDW28629.1"/>
    <property type="molecule type" value="Transcribed_RNA"/>
</dbReference>
<evidence type="ECO:0000313" key="2">
    <source>
        <dbReference type="EMBL" id="CDW28629.1"/>
    </source>
</evidence>
<feature type="domain" description="DUF5641" evidence="1">
    <location>
        <begin position="2"/>
        <end position="44"/>
    </location>
</feature>
<name>A0A0K2TRF2_LEPSM</name>
<dbReference type="InterPro" id="IPR040676">
    <property type="entry name" value="DUF5641"/>
</dbReference>